<keyword evidence="9" id="KW-1185">Reference proteome</keyword>
<protein>
    <recommendedName>
        <fullName evidence="6">Amine oxidase</fullName>
        <ecNumber evidence="6">1.4.3.-</ecNumber>
    </recommendedName>
</protein>
<feature type="binding site" evidence="5">
    <location>
        <begin position="172"/>
        <end position="173"/>
    </location>
    <ligand>
        <name>FAD</name>
        <dbReference type="ChEBI" id="CHEBI:57692"/>
    </ligand>
</feature>
<dbReference type="InterPro" id="IPR050703">
    <property type="entry name" value="Flavin_MAO"/>
</dbReference>
<dbReference type="OMA" id="GHEWSTE"/>
<dbReference type="Pfam" id="PF01593">
    <property type="entry name" value="Amino_oxidase"/>
    <property type="match status" value="1"/>
</dbReference>
<name>S3CT35_OPHP1</name>
<dbReference type="InterPro" id="IPR002937">
    <property type="entry name" value="Amino_oxidase"/>
</dbReference>
<feature type="binding site" evidence="5">
    <location>
        <position position="488"/>
    </location>
    <ligand>
        <name>substrate</name>
    </ligand>
</feature>
<dbReference type="Proteomes" id="UP000016923">
    <property type="component" value="Unassembled WGS sequence"/>
</dbReference>
<evidence type="ECO:0000256" key="4">
    <source>
        <dbReference type="ARBA" id="ARBA00048448"/>
    </source>
</evidence>
<dbReference type="Gene3D" id="1.10.405.10">
    <property type="entry name" value="Guanine Nucleotide Dissociation Inhibitor, domain 1"/>
    <property type="match status" value="1"/>
</dbReference>
<keyword evidence="6" id="KW-0274">FAD</keyword>
<dbReference type="VEuPathDB" id="FungiDB:F503_07609"/>
<keyword evidence="6" id="KW-0285">Flavoprotein</keyword>
<evidence type="ECO:0000256" key="1">
    <source>
        <dbReference type="ARBA" id="ARBA00001974"/>
    </source>
</evidence>
<dbReference type="PRINTS" id="PR00757">
    <property type="entry name" value="AMINEOXDASEF"/>
</dbReference>
<reference evidence="8 9" key="1">
    <citation type="journal article" date="2013" name="BMC Genomics">
        <title>The genome and transcriptome of the pine saprophyte Ophiostoma piceae, and a comparison with the bark beetle-associated pine pathogen Grosmannia clavigera.</title>
        <authorList>
            <person name="Haridas S."/>
            <person name="Wang Y."/>
            <person name="Lim L."/>
            <person name="Massoumi Alamouti S."/>
            <person name="Jackman S."/>
            <person name="Docking R."/>
            <person name="Robertson G."/>
            <person name="Birol I."/>
            <person name="Bohlmann J."/>
            <person name="Breuil C."/>
        </authorList>
    </citation>
    <scope>NUCLEOTIDE SEQUENCE [LARGE SCALE GENOMIC DNA]</scope>
    <source>
        <strain evidence="8 9">UAMH 11346</strain>
    </source>
</reference>
<dbReference type="InterPro" id="IPR006175">
    <property type="entry name" value="YjgF/YER057c/UK114"/>
</dbReference>
<evidence type="ECO:0000256" key="3">
    <source>
        <dbReference type="ARBA" id="ARBA00023002"/>
    </source>
</evidence>
<dbReference type="PANTHER" id="PTHR43563">
    <property type="entry name" value="AMINE OXIDASE"/>
    <property type="match status" value="1"/>
</dbReference>
<dbReference type="InterPro" id="IPR035959">
    <property type="entry name" value="RutC-like_sf"/>
</dbReference>
<evidence type="ECO:0000256" key="5">
    <source>
        <dbReference type="PIRSR" id="PIRSR601613-1"/>
    </source>
</evidence>
<organism evidence="8 9">
    <name type="scientific">Ophiostoma piceae (strain UAMH 11346)</name>
    <name type="common">Sap stain fungus</name>
    <dbReference type="NCBI Taxonomy" id="1262450"/>
    <lineage>
        <taxon>Eukaryota</taxon>
        <taxon>Fungi</taxon>
        <taxon>Dikarya</taxon>
        <taxon>Ascomycota</taxon>
        <taxon>Pezizomycotina</taxon>
        <taxon>Sordariomycetes</taxon>
        <taxon>Sordariomycetidae</taxon>
        <taxon>Ophiostomatales</taxon>
        <taxon>Ophiostomataceae</taxon>
        <taxon>Ophiostoma</taxon>
    </lineage>
</organism>
<dbReference type="Pfam" id="PF01042">
    <property type="entry name" value="Ribonuc_L-PSP"/>
    <property type="match status" value="1"/>
</dbReference>
<comment type="catalytic activity">
    <reaction evidence="4">
        <text>a secondary aliphatic amine + O2 + H2O = a primary amine + an aldehyde + H2O2</text>
        <dbReference type="Rhea" id="RHEA:26414"/>
        <dbReference type="ChEBI" id="CHEBI:15377"/>
        <dbReference type="ChEBI" id="CHEBI:15379"/>
        <dbReference type="ChEBI" id="CHEBI:16240"/>
        <dbReference type="ChEBI" id="CHEBI:17478"/>
        <dbReference type="ChEBI" id="CHEBI:58855"/>
        <dbReference type="ChEBI" id="CHEBI:65296"/>
        <dbReference type="EC" id="1.4.3.4"/>
    </reaction>
</comment>
<dbReference type="eggNOG" id="KOG0029">
    <property type="taxonomic scope" value="Eukaryota"/>
</dbReference>
<dbReference type="SUPFAM" id="SSF54373">
    <property type="entry name" value="FAD-linked reductases, C-terminal domain"/>
    <property type="match status" value="1"/>
</dbReference>
<dbReference type="GO" id="GO:0097621">
    <property type="term" value="F:monoamine oxidase activity"/>
    <property type="evidence" value="ECO:0007669"/>
    <property type="project" value="UniProtKB-EC"/>
</dbReference>
<dbReference type="AlphaFoldDB" id="S3CT35"/>
<dbReference type="Gene3D" id="3.50.50.60">
    <property type="entry name" value="FAD/NAD(P)-binding domain"/>
    <property type="match status" value="1"/>
</dbReference>
<feature type="domain" description="Amine oxidase" evidence="7">
    <location>
        <begin position="152"/>
        <end position="601"/>
    </location>
</feature>
<feature type="binding site" evidence="5">
    <location>
        <position position="578"/>
    </location>
    <ligand>
        <name>FAD</name>
        <dbReference type="ChEBI" id="CHEBI:57692"/>
    </ligand>
</feature>
<feature type="binding site" evidence="5">
    <location>
        <position position="383"/>
    </location>
    <ligand>
        <name>FAD</name>
        <dbReference type="ChEBI" id="CHEBI:57692"/>
    </ligand>
</feature>
<dbReference type="InterPro" id="IPR036188">
    <property type="entry name" value="FAD/NAD-bd_sf"/>
</dbReference>
<dbReference type="PANTHER" id="PTHR43563:SF14">
    <property type="entry name" value="AMINE OXIDASE"/>
    <property type="match status" value="1"/>
</dbReference>
<proteinExistence type="inferred from homology"/>
<dbReference type="STRING" id="1262450.S3CT35"/>
<dbReference type="SUPFAM" id="SSF55298">
    <property type="entry name" value="YjgF-like"/>
    <property type="match status" value="1"/>
</dbReference>
<dbReference type="OrthoDB" id="5046242at2759"/>
<feature type="binding site" evidence="5">
    <location>
        <position position="153"/>
    </location>
    <ligand>
        <name>FAD</name>
        <dbReference type="ChEBI" id="CHEBI:57692"/>
    </ligand>
</feature>
<dbReference type="EMBL" id="KE148147">
    <property type="protein sequence ID" value="EPE09833.1"/>
    <property type="molecule type" value="Genomic_DNA"/>
</dbReference>
<evidence type="ECO:0000313" key="8">
    <source>
        <dbReference type="EMBL" id="EPE09833.1"/>
    </source>
</evidence>
<evidence type="ECO:0000256" key="6">
    <source>
        <dbReference type="RuleBase" id="RU362067"/>
    </source>
</evidence>
<evidence type="ECO:0000256" key="2">
    <source>
        <dbReference type="ARBA" id="ARBA00005995"/>
    </source>
</evidence>
<dbReference type="HOGENOM" id="CLU_004498_0_3_1"/>
<dbReference type="Gene3D" id="3.90.660.10">
    <property type="match status" value="1"/>
</dbReference>
<gene>
    <name evidence="8" type="ORF">F503_07609</name>
</gene>
<dbReference type="SUPFAM" id="SSF51905">
    <property type="entry name" value="FAD/NAD(P)-binding domain"/>
    <property type="match status" value="1"/>
</dbReference>
<evidence type="ECO:0000259" key="7">
    <source>
        <dbReference type="Pfam" id="PF01593"/>
    </source>
</evidence>
<dbReference type="EC" id="1.4.3.-" evidence="6"/>
<dbReference type="Gene3D" id="3.30.1330.40">
    <property type="entry name" value="RutC-like"/>
    <property type="match status" value="1"/>
</dbReference>
<comment type="similarity">
    <text evidence="2 6">Belongs to the flavin monoamine oxidase family.</text>
</comment>
<sequence length="610" mass="65894">MYKLKPAVVTVDPHKLGVRPTYAHVASTIGSGASNVVMTAGQVGSDENGKVPADAADQVTLAFKNLQRCLDASGATVQDIIKLVYYIVDYDHNNRIHFGPLKAFLQGHRPPATLVPVPCLASPEFKFEVEAYIAIPQQPLREVDVVVVGAGLSGLKSAYELQRKGYSVAVVEARDRVGGKTWSIENSPGDGKVVDRGAAWINDTNQTESWALTQALGLQSELTVQNTVGNIVQQDVTGEISKFPYGSVTGSDAIVILRDAAENLCQTIDIRDPVRTGGTHLDALTFSQWVEKTMKESGADEEGYKTALRSATIWTNAMLGLEPSEISALFFLNYCKSGGGLLTMRSDQKNGGQYLRFHRGTQTLSIGLAGLLKPDTVLVSSPVRKIIQTDSGVRVVSARGEFIAKRVIVSVPTPLYKEIQFEPALPVAKAELGRLNMHGTYNKFILRYSSPWWRAGGLCGMLMSFTGPACVTRDSSTDVKSQFSLTCFLGGDKGKELAALTEAERFKLVTSQVKATLGTGIPGGPAAVPEPIGFTEYEWSKDQWAQGCPCPAAPPGVMTKYENALRSTHGKIHFVGTETSYEWKGYMDGALRSGIRGAEEVSKALELPKL</sequence>
<accession>S3CT35</accession>
<keyword evidence="3 6" id="KW-0560">Oxidoreductase</keyword>
<evidence type="ECO:0000313" key="9">
    <source>
        <dbReference type="Proteomes" id="UP000016923"/>
    </source>
</evidence>
<dbReference type="InterPro" id="IPR001613">
    <property type="entry name" value="Flavin_amine_oxidase"/>
</dbReference>
<comment type="cofactor">
    <cofactor evidence="1 6">
        <name>FAD</name>
        <dbReference type="ChEBI" id="CHEBI:57692"/>
    </cofactor>
</comment>